<feature type="compositionally biased region" description="Basic and acidic residues" evidence="9">
    <location>
        <begin position="184"/>
        <end position="195"/>
    </location>
</feature>
<dbReference type="EC" id="5.6.2.1" evidence="7"/>
<dbReference type="Gene3D" id="2.170.11.10">
    <property type="entry name" value="DNA Topoisomerase I, domain 2"/>
    <property type="match status" value="1"/>
</dbReference>
<evidence type="ECO:0000256" key="2">
    <source>
        <dbReference type="ARBA" id="ARBA00006645"/>
    </source>
</evidence>
<comment type="function">
    <text evidence="7">Releases the supercoiling and torsional tension of DNA introduced during the DNA replication and transcription by transiently cleaving and rejoining one strand of the DNA duplex. Introduces a single-strand break via transesterification at the specific target site 5'-[CT]CCTTp site in duplex DNA. The scissile phosphodiester is attacked by the catalytic tyrosine of the enzyme, resulting in the formation of a DNA-(3'-phosphotyrosyl)-enzyme intermediate and the expulsion of a 5'-OH DNA strand. The free DNA strand then undergoes passage around the unbroken strand thus removing DNA supercoils. Finally, in the religation step, the DNA 5'-OH attacks the covalent intermediate to expel the active-site tyrosine and restore the DNA phosphodiester backbone.</text>
</comment>
<dbReference type="FunFam" id="1.10.132.10:FF:000003">
    <property type="entry name" value="DNA topoisomerase I"/>
    <property type="match status" value="1"/>
</dbReference>
<sequence length="911" mass="103142">MSSDSDDMPLAKANRRVSAAHISKDDDKAMDKAEAKTDYAPEGVSVRNGPVLDDKMDVDEPATNGNAKRKARTSTAKAVNYNVDGSEGESDEDAAPLAKRQKTAKKPAESESDDDQPLARKKASKLPPKNDVATVGIDTSDDEPLNTKLAKQKASIEKKAEKEAKAIRAKESKAKKPTPKKAVKKEESDSEGDVKPKKRKPNGTASTKKTNGVKKEESDSDVPLAKKAAVKKTNGRAKSEDSSSTKKGKGKKDESEEAEEVYRWWDAPKKEDDSIKWETLQHNGVVFPPPYEPLPENVKLLYDGIPLTLSVEAEEIAGFFGAMLNSTHNVENPTFQKNFFEDFTEEVRKTGGAKDKDGNLVEIKEFSKLDFKPIFQYYDAKNQEKKARSAAEKKADKAAKDAIEAPYTTCIWDGRKEQVGNFRVEPPGLFRGRGEHPKTGKVKRRVTPEMITINIGKEAVVPAPPEGHKWKAVQHDNKATWLAMWQENINGAYKYVMLAAKSSIKGQSDYKKFEKARELKKHIDRIRKDYEKDLHAELMADRQRATAVYLIDKFALRAGNEKDTENEAETVGCCSLKYEHVTLKPPNTVIFDFLGKDSIRFYDEVVVAPQVFKNLKLFKKPPKTNGDDIFDRLTTTQLNKHLTNYMPGLSAKVFRTYNASYTMSTLLQGLKNNNASIQEKVKLYNDCNRQVAILCNHKRTVGASHEAQMEKIGDRIKGLKYQKWRTKQMILDIDPKQKKKLGAEYFELDEDLDEAWILEHQAFLVQEQRTKIEKKFQKDNEKLVADGQKEMKAKELAERLEAADELEKKFKRENKTKKVVAEGKSPTVEKYEAAIKKLDERITTMMLQAEDREGNKEVALGTSKINYIDPRLTVVFAKKFNVPIEKFFSKTLREKFTWAIESIEDDDDWEF</sequence>
<evidence type="ECO:0000256" key="8">
    <source>
        <dbReference type="SAM" id="Coils"/>
    </source>
</evidence>
<dbReference type="FunFam" id="1.10.10.41:FF:000001">
    <property type="entry name" value="DNA topoisomerase I"/>
    <property type="match status" value="1"/>
</dbReference>
<dbReference type="OrthoDB" id="47179at2759"/>
<dbReference type="InterPro" id="IPR014727">
    <property type="entry name" value="TopoI_cat_a/b-sub_euk"/>
</dbReference>
<feature type="compositionally biased region" description="Basic and acidic residues" evidence="9">
    <location>
        <begin position="154"/>
        <end position="174"/>
    </location>
</feature>
<dbReference type="CDD" id="cd03488">
    <property type="entry name" value="Topoisomer_IB_N_htopoI_like"/>
    <property type="match status" value="1"/>
</dbReference>
<dbReference type="GO" id="GO:0005730">
    <property type="term" value="C:nucleolus"/>
    <property type="evidence" value="ECO:0007669"/>
    <property type="project" value="TreeGrafter"/>
</dbReference>
<dbReference type="GO" id="GO:0006338">
    <property type="term" value="P:chromatin remodeling"/>
    <property type="evidence" value="ECO:0007669"/>
    <property type="project" value="UniProtKB-ARBA"/>
</dbReference>
<dbReference type="SUPFAM" id="SSF56349">
    <property type="entry name" value="DNA breaking-rejoining enzymes"/>
    <property type="match status" value="1"/>
</dbReference>
<evidence type="ECO:0000313" key="11">
    <source>
        <dbReference type="EMBL" id="PSS23120.1"/>
    </source>
</evidence>
<dbReference type="InterPro" id="IPR008336">
    <property type="entry name" value="TopoI_DNA-bd_euk"/>
</dbReference>
<feature type="active site" description="O-(3'-phospho-DNA)-tyrosine intermediate" evidence="6">
    <location>
        <position position="867"/>
    </location>
</feature>
<evidence type="ECO:0000256" key="3">
    <source>
        <dbReference type="ARBA" id="ARBA00023029"/>
    </source>
</evidence>
<dbReference type="SMART" id="SM00435">
    <property type="entry name" value="TOPEUc"/>
    <property type="match status" value="1"/>
</dbReference>
<dbReference type="Pfam" id="PF14370">
    <property type="entry name" value="Topo_C_assoc"/>
    <property type="match status" value="1"/>
</dbReference>
<keyword evidence="5 6" id="KW-0413">Isomerase</keyword>
<dbReference type="Gene3D" id="1.10.10.41">
    <property type="entry name" value="Yeast DNA topoisomerase - domain 1"/>
    <property type="match status" value="1"/>
</dbReference>
<feature type="domain" description="DNA topoisomerase I eukaryotic-type" evidence="10">
    <location>
        <begin position="429"/>
        <end position="881"/>
    </location>
</feature>
<dbReference type="InterPro" id="IPR036202">
    <property type="entry name" value="TopoI_DNA-bd_euk_N_sf"/>
</dbReference>
<feature type="compositionally biased region" description="Basic and acidic residues" evidence="9">
    <location>
        <begin position="22"/>
        <end position="39"/>
    </location>
</feature>
<dbReference type="Gene3D" id="3.90.15.10">
    <property type="entry name" value="Topoisomerase I, Chain A, domain 3"/>
    <property type="match status" value="1"/>
</dbReference>
<gene>
    <name evidence="11" type="ORF">M430DRAFT_17044</name>
</gene>
<comment type="catalytic activity">
    <reaction evidence="1 6 7">
        <text>ATP-independent breakage of single-stranded DNA, followed by passage and rejoining.</text>
        <dbReference type="EC" id="5.6.2.1"/>
    </reaction>
</comment>
<keyword evidence="8" id="KW-0175">Coiled coil</keyword>
<evidence type="ECO:0000259" key="10">
    <source>
        <dbReference type="SMART" id="SM00435"/>
    </source>
</evidence>
<feature type="region of interest" description="Disordered" evidence="9">
    <location>
        <begin position="1"/>
        <end position="260"/>
    </location>
</feature>
<dbReference type="GO" id="GO:0003677">
    <property type="term" value="F:DNA binding"/>
    <property type="evidence" value="ECO:0007669"/>
    <property type="project" value="UniProtKB-UniRule"/>
</dbReference>
<dbReference type="InterPro" id="IPR048045">
    <property type="entry name" value="Topoisomer_I_DNA-bd"/>
</dbReference>
<organism evidence="11 12">
    <name type="scientific">Amorphotheca resinae ATCC 22711</name>
    <dbReference type="NCBI Taxonomy" id="857342"/>
    <lineage>
        <taxon>Eukaryota</taxon>
        <taxon>Fungi</taxon>
        <taxon>Dikarya</taxon>
        <taxon>Ascomycota</taxon>
        <taxon>Pezizomycotina</taxon>
        <taxon>Leotiomycetes</taxon>
        <taxon>Helotiales</taxon>
        <taxon>Amorphothecaceae</taxon>
        <taxon>Amorphotheca</taxon>
    </lineage>
</organism>
<reference evidence="11 12" key="1">
    <citation type="journal article" date="2018" name="New Phytol.">
        <title>Comparative genomics and transcriptomics depict ericoid mycorrhizal fungi as versatile saprotrophs and plant mutualists.</title>
        <authorList>
            <person name="Martino E."/>
            <person name="Morin E."/>
            <person name="Grelet G.A."/>
            <person name="Kuo A."/>
            <person name="Kohler A."/>
            <person name="Daghino S."/>
            <person name="Barry K.W."/>
            <person name="Cichocki N."/>
            <person name="Clum A."/>
            <person name="Dockter R.B."/>
            <person name="Hainaut M."/>
            <person name="Kuo R.C."/>
            <person name="LaButti K."/>
            <person name="Lindahl B.D."/>
            <person name="Lindquist E.A."/>
            <person name="Lipzen A."/>
            <person name="Khouja H.R."/>
            <person name="Magnuson J."/>
            <person name="Murat C."/>
            <person name="Ohm R.A."/>
            <person name="Singer S.W."/>
            <person name="Spatafora J.W."/>
            <person name="Wang M."/>
            <person name="Veneault-Fourrey C."/>
            <person name="Henrissat B."/>
            <person name="Grigoriev I.V."/>
            <person name="Martin F.M."/>
            <person name="Perotto S."/>
        </authorList>
    </citation>
    <scope>NUCLEOTIDE SEQUENCE [LARGE SCALE GENOMIC DNA]</scope>
    <source>
        <strain evidence="11 12">ATCC 22711</strain>
    </source>
</reference>
<evidence type="ECO:0000256" key="7">
    <source>
        <dbReference type="RuleBase" id="RU365101"/>
    </source>
</evidence>
<dbReference type="GO" id="GO:0007059">
    <property type="term" value="P:chromosome segregation"/>
    <property type="evidence" value="ECO:0007669"/>
    <property type="project" value="TreeGrafter"/>
</dbReference>
<dbReference type="EMBL" id="KZ679008">
    <property type="protein sequence ID" value="PSS23120.1"/>
    <property type="molecule type" value="Genomic_DNA"/>
</dbReference>
<keyword evidence="3 6" id="KW-0799">Topoisomerase</keyword>
<dbReference type="PRINTS" id="PR00416">
    <property type="entry name" value="EUTPISMRASEI"/>
</dbReference>
<dbReference type="GO" id="GO:0006260">
    <property type="term" value="P:DNA replication"/>
    <property type="evidence" value="ECO:0007669"/>
    <property type="project" value="TreeGrafter"/>
</dbReference>
<dbReference type="FunCoup" id="A0A2T3B8C4">
    <property type="interactions" value="727"/>
</dbReference>
<dbReference type="InterPro" id="IPR051062">
    <property type="entry name" value="Topoisomerase_IB"/>
</dbReference>
<evidence type="ECO:0000256" key="5">
    <source>
        <dbReference type="ARBA" id="ARBA00023235"/>
    </source>
</evidence>
<dbReference type="InterPro" id="IPR011010">
    <property type="entry name" value="DNA_brk_join_enz"/>
</dbReference>
<protein>
    <recommendedName>
        <fullName evidence="7">DNA topoisomerase I</fullName>
        <ecNumber evidence="7">5.6.2.1</ecNumber>
    </recommendedName>
    <alternativeName>
        <fullName evidence="7">DNA topoisomerase 1</fullName>
    </alternativeName>
</protein>
<dbReference type="AlphaFoldDB" id="A0A2T3B8C4"/>
<dbReference type="Pfam" id="PF02919">
    <property type="entry name" value="Topoisom_I_N"/>
    <property type="match status" value="1"/>
</dbReference>
<evidence type="ECO:0000256" key="4">
    <source>
        <dbReference type="ARBA" id="ARBA00023125"/>
    </source>
</evidence>
<dbReference type="GeneID" id="36571671"/>
<dbReference type="GO" id="GO:0003917">
    <property type="term" value="F:DNA topoisomerase type I (single strand cut, ATP-independent) activity"/>
    <property type="evidence" value="ECO:0007669"/>
    <property type="project" value="UniProtKB-UniRule"/>
</dbReference>
<dbReference type="Proteomes" id="UP000241818">
    <property type="component" value="Unassembled WGS sequence"/>
</dbReference>
<dbReference type="GO" id="GO:0005694">
    <property type="term" value="C:chromosome"/>
    <property type="evidence" value="ECO:0007669"/>
    <property type="project" value="InterPro"/>
</dbReference>
<name>A0A2T3B8C4_AMORE</name>
<dbReference type="STRING" id="857342.A0A2T3B8C4"/>
<dbReference type="GO" id="GO:0006265">
    <property type="term" value="P:DNA topological change"/>
    <property type="evidence" value="ECO:0007669"/>
    <property type="project" value="UniProtKB-UniRule"/>
</dbReference>
<dbReference type="PANTHER" id="PTHR10290:SF3">
    <property type="entry name" value="DNA TOPOISOMERASE 1"/>
    <property type="match status" value="1"/>
</dbReference>
<dbReference type="CDD" id="cd00659">
    <property type="entry name" value="Topo_IB_C"/>
    <property type="match status" value="1"/>
</dbReference>
<dbReference type="InterPro" id="IPR013499">
    <property type="entry name" value="TopoI_euk"/>
</dbReference>
<comment type="similarity">
    <text evidence="2 6 7">Belongs to the type IB topoisomerase family.</text>
</comment>
<dbReference type="Gene3D" id="1.10.132.10">
    <property type="match status" value="2"/>
</dbReference>
<dbReference type="PANTHER" id="PTHR10290">
    <property type="entry name" value="DNA TOPOISOMERASE I"/>
    <property type="match status" value="1"/>
</dbReference>
<keyword evidence="4 6" id="KW-0238">DNA-binding</keyword>
<dbReference type="InterPro" id="IPR013034">
    <property type="entry name" value="DNA_topo_DNA_db_N_dom1"/>
</dbReference>
<evidence type="ECO:0000256" key="9">
    <source>
        <dbReference type="SAM" id="MobiDB-lite"/>
    </source>
</evidence>
<keyword evidence="12" id="KW-1185">Reference proteome</keyword>
<evidence type="ECO:0000256" key="6">
    <source>
        <dbReference type="PROSITE-ProRule" id="PRU01382"/>
    </source>
</evidence>
<dbReference type="InterPro" id="IPR013030">
    <property type="entry name" value="DNA_topo_DNA_db_N_dom2"/>
</dbReference>
<dbReference type="InParanoid" id="A0A2T3B8C4"/>
<accession>A0A2T3B8C4</accession>
<dbReference type="InterPro" id="IPR001631">
    <property type="entry name" value="TopoI"/>
</dbReference>
<dbReference type="PROSITE" id="PS52038">
    <property type="entry name" value="TOPO_IB_2"/>
    <property type="match status" value="1"/>
</dbReference>
<dbReference type="FunFam" id="3.90.15.10:FF:000002">
    <property type="entry name" value="DNA topoisomerase I"/>
    <property type="match status" value="1"/>
</dbReference>
<evidence type="ECO:0000313" key="12">
    <source>
        <dbReference type="Proteomes" id="UP000241818"/>
    </source>
</evidence>
<proteinExistence type="inferred from homology"/>
<dbReference type="Pfam" id="PF01028">
    <property type="entry name" value="Topoisom_I"/>
    <property type="match status" value="1"/>
</dbReference>
<dbReference type="InterPro" id="IPR013500">
    <property type="entry name" value="TopoI_cat_euk"/>
</dbReference>
<evidence type="ECO:0000256" key="1">
    <source>
        <dbReference type="ARBA" id="ARBA00000213"/>
    </source>
</evidence>
<dbReference type="InterPro" id="IPR014711">
    <property type="entry name" value="TopoI_cat_a-hlx-sub_euk"/>
</dbReference>
<dbReference type="FunFam" id="2.170.11.10:FF:000001">
    <property type="entry name" value="DNA topoisomerase I"/>
    <property type="match status" value="1"/>
</dbReference>
<dbReference type="SUPFAM" id="SSF56741">
    <property type="entry name" value="Eukaryotic DNA topoisomerase I, N-terminal DNA-binding fragment"/>
    <property type="match status" value="1"/>
</dbReference>
<dbReference type="RefSeq" id="XP_024723166.1">
    <property type="nucleotide sequence ID" value="XM_024863590.1"/>
</dbReference>
<feature type="coiled-coil region" evidence="8">
    <location>
        <begin position="789"/>
        <end position="848"/>
    </location>
</feature>
<dbReference type="InterPro" id="IPR025834">
    <property type="entry name" value="TopoI_C_dom"/>
</dbReference>